<evidence type="ECO:0000313" key="7">
    <source>
        <dbReference type="Proteomes" id="UP001560045"/>
    </source>
</evidence>
<reference evidence="6 7" key="1">
    <citation type="submission" date="2024-06" db="EMBL/GenBank/DDBJ databases">
        <title>Draft genome sequence of Geodermatophilus badlandi, a novel member of the Geodermatophilaceae isolated from badland sedimentary rocks in the Red desert, Wyoming, USA.</title>
        <authorList>
            <person name="Ben Tekaya S."/>
            <person name="Nouioui I."/>
            <person name="Flores G.M."/>
            <person name="Shaal M.N."/>
            <person name="Bredoire F."/>
            <person name="Basile F."/>
            <person name="Van Diepen L."/>
            <person name="Ward N.L."/>
        </authorList>
    </citation>
    <scope>NUCLEOTIDE SEQUENCE [LARGE SCALE GENOMIC DNA]</scope>
    <source>
        <strain evidence="6 7">WL48A</strain>
    </source>
</reference>
<dbReference type="InterPro" id="IPR001647">
    <property type="entry name" value="HTH_TetR"/>
</dbReference>
<proteinExistence type="predicted"/>
<feature type="domain" description="HTH tetR-type" evidence="5">
    <location>
        <begin position="1"/>
        <end position="56"/>
    </location>
</feature>
<dbReference type="InterPro" id="IPR023772">
    <property type="entry name" value="DNA-bd_HTH_TetR-type_CS"/>
</dbReference>
<keyword evidence="2 4" id="KW-0238">DNA-binding</keyword>
<dbReference type="PANTHER" id="PTHR30055">
    <property type="entry name" value="HTH-TYPE TRANSCRIPTIONAL REGULATOR RUTR"/>
    <property type="match status" value="1"/>
</dbReference>
<keyword evidence="1" id="KW-0805">Transcription regulation</keyword>
<dbReference type="RefSeq" id="WP_369203096.1">
    <property type="nucleotide sequence ID" value="NZ_JBFNXQ010000005.1"/>
</dbReference>
<dbReference type="PROSITE" id="PS50977">
    <property type="entry name" value="HTH_TETR_2"/>
    <property type="match status" value="1"/>
</dbReference>
<feature type="DNA-binding region" description="H-T-H motif" evidence="4">
    <location>
        <begin position="19"/>
        <end position="38"/>
    </location>
</feature>
<dbReference type="Pfam" id="PF16859">
    <property type="entry name" value="TetR_C_11"/>
    <property type="match status" value="1"/>
</dbReference>
<gene>
    <name evidence="6" type="ORF">ABQ292_03070</name>
</gene>
<name>A0ABV3X9X6_9ACTN</name>
<protein>
    <submittedName>
        <fullName evidence="6">TetR/AcrR family transcriptional regulator</fullName>
    </submittedName>
</protein>
<dbReference type="InterPro" id="IPR036271">
    <property type="entry name" value="Tet_transcr_reg_TetR-rel_C_sf"/>
</dbReference>
<keyword evidence="7" id="KW-1185">Reference proteome</keyword>
<keyword evidence="3" id="KW-0804">Transcription</keyword>
<dbReference type="Pfam" id="PF00440">
    <property type="entry name" value="TetR_N"/>
    <property type="match status" value="1"/>
</dbReference>
<dbReference type="PANTHER" id="PTHR30055:SF148">
    <property type="entry name" value="TETR-FAMILY TRANSCRIPTIONAL REGULATOR"/>
    <property type="match status" value="1"/>
</dbReference>
<evidence type="ECO:0000256" key="3">
    <source>
        <dbReference type="ARBA" id="ARBA00023163"/>
    </source>
</evidence>
<dbReference type="SUPFAM" id="SSF48498">
    <property type="entry name" value="Tetracyclin repressor-like, C-terminal domain"/>
    <property type="match status" value="1"/>
</dbReference>
<evidence type="ECO:0000256" key="1">
    <source>
        <dbReference type="ARBA" id="ARBA00023015"/>
    </source>
</evidence>
<dbReference type="EMBL" id="JBFNXQ010000005">
    <property type="protein sequence ID" value="MEX5717349.1"/>
    <property type="molecule type" value="Genomic_DNA"/>
</dbReference>
<evidence type="ECO:0000313" key="6">
    <source>
        <dbReference type="EMBL" id="MEX5717349.1"/>
    </source>
</evidence>
<organism evidence="6 7">
    <name type="scientific">Geodermatophilus maliterrae</name>
    <dbReference type="NCBI Taxonomy" id="3162531"/>
    <lineage>
        <taxon>Bacteria</taxon>
        <taxon>Bacillati</taxon>
        <taxon>Actinomycetota</taxon>
        <taxon>Actinomycetes</taxon>
        <taxon>Geodermatophilales</taxon>
        <taxon>Geodermatophilaceae</taxon>
        <taxon>Geodermatophilus</taxon>
    </lineage>
</organism>
<dbReference type="Proteomes" id="UP001560045">
    <property type="component" value="Unassembled WGS sequence"/>
</dbReference>
<evidence type="ECO:0000259" key="5">
    <source>
        <dbReference type="PROSITE" id="PS50977"/>
    </source>
</evidence>
<evidence type="ECO:0000256" key="4">
    <source>
        <dbReference type="PROSITE-ProRule" id="PRU00335"/>
    </source>
</evidence>
<comment type="caution">
    <text evidence="6">The sequence shown here is derived from an EMBL/GenBank/DDBJ whole genome shotgun (WGS) entry which is preliminary data.</text>
</comment>
<dbReference type="Gene3D" id="1.10.357.10">
    <property type="entry name" value="Tetracycline Repressor, domain 2"/>
    <property type="match status" value="1"/>
</dbReference>
<dbReference type="PROSITE" id="PS01081">
    <property type="entry name" value="HTH_TETR_1"/>
    <property type="match status" value="1"/>
</dbReference>
<dbReference type="SUPFAM" id="SSF46689">
    <property type="entry name" value="Homeodomain-like"/>
    <property type="match status" value="1"/>
</dbReference>
<accession>A0ABV3X9X6</accession>
<dbReference type="InterPro" id="IPR011075">
    <property type="entry name" value="TetR_C"/>
</dbReference>
<sequence>MASLCGGGLLIEEGFERLTMDAVAKRCGASKATIYRRWPGKTALVVAAAAALFGAPEVPDTGDLREDLLASARAYVQQEGRNAQVLASVVSVSRHDAGLREASRRALGAPYGGLFERGLSRAVDRGLVREDVDVEILAQVFPAFAYQKVAAPGLLVGEDDVLRVVDGVLLPALGRA</sequence>
<dbReference type="InterPro" id="IPR050109">
    <property type="entry name" value="HTH-type_TetR-like_transc_reg"/>
</dbReference>
<evidence type="ECO:0000256" key="2">
    <source>
        <dbReference type="ARBA" id="ARBA00023125"/>
    </source>
</evidence>
<dbReference type="InterPro" id="IPR009057">
    <property type="entry name" value="Homeodomain-like_sf"/>
</dbReference>
<dbReference type="Gene3D" id="1.10.10.60">
    <property type="entry name" value="Homeodomain-like"/>
    <property type="match status" value="1"/>
</dbReference>